<comment type="cofactor">
    <cofactor evidence="7">
        <name>a divalent metal cation</name>
        <dbReference type="ChEBI" id="CHEBI:60240"/>
    </cofactor>
    <text evidence="7">Binds 1 divalent metal cation per subunit.</text>
</comment>
<keyword evidence="3 7" id="KW-0963">Cytoplasm</keyword>
<dbReference type="HAMAP" id="MF_00060">
    <property type="entry name" value="SurE"/>
    <property type="match status" value="1"/>
</dbReference>
<evidence type="ECO:0000256" key="7">
    <source>
        <dbReference type="HAMAP-Rule" id="MF_00060"/>
    </source>
</evidence>
<evidence type="ECO:0000256" key="6">
    <source>
        <dbReference type="ARBA" id="ARBA00022801"/>
    </source>
</evidence>
<dbReference type="NCBIfam" id="TIGR00087">
    <property type="entry name" value="surE"/>
    <property type="match status" value="1"/>
</dbReference>
<comment type="function">
    <text evidence="7">Nucleotidase that shows phosphatase activity on nucleoside 5'-monophosphates.</text>
</comment>
<dbReference type="InterPro" id="IPR030048">
    <property type="entry name" value="SurE"/>
</dbReference>
<evidence type="ECO:0000256" key="4">
    <source>
        <dbReference type="ARBA" id="ARBA00022723"/>
    </source>
</evidence>
<keyword evidence="10" id="KW-1185">Reference proteome</keyword>
<dbReference type="Proteomes" id="UP001431634">
    <property type="component" value="Unassembled WGS sequence"/>
</dbReference>
<keyword evidence="5 7" id="KW-0547">Nucleotide-binding</keyword>
<dbReference type="Gene3D" id="3.40.1210.10">
    <property type="entry name" value="Survival protein SurE-like phosphatase/nucleotidase"/>
    <property type="match status" value="1"/>
</dbReference>
<evidence type="ECO:0000256" key="1">
    <source>
        <dbReference type="ARBA" id="ARBA00000815"/>
    </source>
</evidence>
<accession>A0ABT6PZR2</accession>
<comment type="caution">
    <text evidence="9">The sequence shown here is derived from an EMBL/GenBank/DDBJ whole genome shotgun (WGS) entry which is preliminary data.</text>
</comment>
<dbReference type="PANTHER" id="PTHR30457">
    <property type="entry name" value="5'-NUCLEOTIDASE SURE"/>
    <property type="match status" value="1"/>
</dbReference>
<keyword evidence="4 7" id="KW-0479">Metal-binding</keyword>
<sequence length="253" mass="28166">MTYLYDRILLTNDDGIDAPGLKILENIANKIAKEVWIVAPERDQSGTSQSISIHHPLRATKKQERHYAVSGTPADCVVMGVKQIMSNPPNLILSGVNRGGNLGIETIFSGTVGAAMTGCLLNIPSIALSQNFTDGQEICWETAYHHGPKILEDLSKRSWYQPQSCLNINFPDCPYDEVKSVEFTTQGIGYIEDVGAVKKTDTRQQPYYWLNFSRPIKPDNNETETQAINNKSIAITPLTFDRTHLSLLQKLKS</sequence>
<protein>
    <recommendedName>
        <fullName evidence="7">5'-nucleotidase SurE</fullName>
        <ecNumber evidence="7">3.1.3.5</ecNumber>
    </recommendedName>
    <alternativeName>
        <fullName evidence="7">Nucleoside 5'-monophosphate phosphohydrolase</fullName>
    </alternativeName>
</protein>
<feature type="binding site" evidence="7">
    <location>
        <position position="13"/>
    </location>
    <ligand>
        <name>a divalent metal cation</name>
        <dbReference type="ChEBI" id="CHEBI:60240"/>
    </ligand>
</feature>
<keyword evidence="6 7" id="KW-0378">Hydrolase</keyword>
<reference evidence="9" key="1">
    <citation type="submission" date="2023-05" db="EMBL/GenBank/DDBJ databases">
        <title>Whole genome sequence of Commensalibacter sp.</title>
        <authorList>
            <person name="Charoenyingcharoen P."/>
            <person name="Yukphan P."/>
        </authorList>
    </citation>
    <scope>NUCLEOTIDE SEQUENCE</scope>
    <source>
        <strain evidence="9">TBRC 16381</strain>
    </source>
</reference>
<dbReference type="SUPFAM" id="SSF64167">
    <property type="entry name" value="SurE-like"/>
    <property type="match status" value="1"/>
</dbReference>
<dbReference type="EC" id="3.1.3.5" evidence="7"/>
<comment type="subcellular location">
    <subcellularLocation>
        <location evidence="7">Cytoplasm</location>
    </subcellularLocation>
</comment>
<evidence type="ECO:0000313" key="9">
    <source>
        <dbReference type="EMBL" id="MDI2090309.1"/>
    </source>
</evidence>
<feature type="binding site" evidence="7">
    <location>
        <position position="45"/>
    </location>
    <ligand>
        <name>a divalent metal cation</name>
        <dbReference type="ChEBI" id="CHEBI:60240"/>
    </ligand>
</feature>
<evidence type="ECO:0000256" key="2">
    <source>
        <dbReference type="ARBA" id="ARBA00011062"/>
    </source>
</evidence>
<dbReference type="InterPro" id="IPR002828">
    <property type="entry name" value="SurE-like_Pase/nucleotidase"/>
</dbReference>
<feature type="binding site" evidence="7">
    <location>
        <position position="14"/>
    </location>
    <ligand>
        <name>a divalent metal cation</name>
        <dbReference type="ChEBI" id="CHEBI:60240"/>
    </ligand>
</feature>
<dbReference type="Pfam" id="PF01975">
    <property type="entry name" value="SurE"/>
    <property type="match status" value="1"/>
</dbReference>
<dbReference type="GO" id="GO:0008254">
    <property type="term" value="F:3'-nucleotidase activity"/>
    <property type="evidence" value="ECO:0007669"/>
    <property type="project" value="UniProtKB-EC"/>
</dbReference>
<evidence type="ECO:0000256" key="3">
    <source>
        <dbReference type="ARBA" id="ARBA00022490"/>
    </source>
</evidence>
<evidence type="ECO:0000313" key="10">
    <source>
        <dbReference type="Proteomes" id="UP001431634"/>
    </source>
</evidence>
<dbReference type="PANTHER" id="PTHR30457:SF12">
    <property type="entry name" value="5'_3'-NUCLEOTIDASE SURE"/>
    <property type="match status" value="1"/>
</dbReference>
<evidence type="ECO:0000256" key="5">
    <source>
        <dbReference type="ARBA" id="ARBA00022741"/>
    </source>
</evidence>
<dbReference type="NCBIfam" id="NF001490">
    <property type="entry name" value="PRK00346.1-4"/>
    <property type="match status" value="1"/>
</dbReference>
<evidence type="ECO:0000259" key="8">
    <source>
        <dbReference type="Pfam" id="PF01975"/>
    </source>
</evidence>
<proteinExistence type="inferred from homology"/>
<gene>
    <name evidence="7 9" type="primary">surE</name>
    <name evidence="9" type="ORF">QJV27_02740</name>
</gene>
<dbReference type="RefSeq" id="WP_281447456.1">
    <property type="nucleotide sequence ID" value="NZ_JASBAO010000001.1"/>
</dbReference>
<dbReference type="InterPro" id="IPR036523">
    <property type="entry name" value="SurE-like_sf"/>
</dbReference>
<feature type="binding site" evidence="7">
    <location>
        <position position="97"/>
    </location>
    <ligand>
        <name>a divalent metal cation</name>
        <dbReference type="ChEBI" id="CHEBI:60240"/>
    </ligand>
</feature>
<comment type="catalytic activity">
    <reaction evidence="1 7">
        <text>a ribonucleoside 5'-phosphate + H2O = a ribonucleoside + phosphate</text>
        <dbReference type="Rhea" id="RHEA:12484"/>
        <dbReference type="ChEBI" id="CHEBI:15377"/>
        <dbReference type="ChEBI" id="CHEBI:18254"/>
        <dbReference type="ChEBI" id="CHEBI:43474"/>
        <dbReference type="ChEBI" id="CHEBI:58043"/>
        <dbReference type="EC" id="3.1.3.5"/>
    </reaction>
</comment>
<organism evidence="9 10">
    <name type="scientific">Commensalibacter oyaizuii</name>
    <dbReference type="NCBI Taxonomy" id="3043873"/>
    <lineage>
        <taxon>Bacteria</taxon>
        <taxon>Pseudomonadati</taxon>
        <taxon>Pseudomonadota</taxon>
        <taxon>Alphaproteobacteria</taxon>
        <taxon>Acetobacterales</taxon>
        <taxon>Acetobacteraceae</taxon>
    </lineage>
</organism>
<dbReference type="EMBL" id="JASBAO010000001">
    <property type="protein sequence ID" value="MDI2090309.1"/>
    <property type="molecule type" value="Genomic_DNA"/>
</dbReference>
<feature type="domain" description="Survival protein SurE-like phosphatase/nucleotidase" evidence="8">
    <location>
        <begin position="8"/>
        <end position="189"/>
    </location>
</feature>
<comment type="similarity">
    <text evidence="2 7">Belongs to the SurE nucleotidase family.</text>
</comment>
<name>A0ABT6PZR2_9PROT</name>